<protein>
    <recommendedName>
        <fullName evidence="3">CCHC-type domain-containing protein</fullName>
    </recommendedName>
</protein>
<dbReference type="PANTHER" id="PTHR23095">
    <property type="entry name" value="PARANEOPLASTIC ANTIGEN"/>
    <property type="match status" value="1"/>
</dbReference>
<dbReference type="InterPro" id="IPR036875">
    <property type="entry name" value="Znf_CCHC_sf"/>
</dbReference>
<feature type="compositionally biased region" description="Polar residues" evidence="2">
    <location>
        <begin position="478"/>
        <end position="491"/>
    </location>
</feature>
<keyword evidence="5" id="KW-1185">Reference proteome</keyword>
<keyword evidence="1" id="KW-0863">Zinc-finger</keyword>
<dbReference type="InterPro" id="IPR026523">
    <property type="entry name" value="PNMA"/>
</dbReference>
<feature type="domain" description="CCHC-type" evidence="3">
    <location>
        <begin position="498"/>
        <end position="511"/>
    </location>
</feature>
<feature type="region of interest" description="Disordered" evidence="2">
    <location>
        <begin position="519"/>
        <end position="543"/>
    </location>
</feature>
<dbReference type="SMART" id="SM00343">
    <property type="entry name" value="ZnF_C2HC"/>
    <property type="match status" value="1"/>
</dbReference>
<reference evidence="4" key="1">
    <citation type="submission" date="2025-08" db="UniProtKB">
        <authorList>
            <consortium name="Ensembl"/>
        </authorList>
    </citation>
    <scope>IDENTIFICATION</scope>
</reference>
<dbReference type="AlphaFoldDB" id="A0A8C6M378"/>
<organism evidence="4 5">
    <name type="scientific">Nothobranchius furzeri</name>
    <name type="common">Turquoise killifish</name>
    <dbReference type="NCBI Taxonomy" id="105023"/>
    <lineage>
        <taxon>Eukaryota</taxon>
        <taxon>Metazoa</taxon>
        <taxon>Chordata</taxon>
        <taxon>Craniata</taxon>
        <taxon>Vertebrata</taxon>
        <taxon>Euteleostomi</taxon>
        <taxon>Actinopterygii</taxon>
        <taxon>Neopterygii</taxon>
        <taxon>Teleostei</taxon>
        <taxon>Neoteleostei</taxon>
        <taxon>Acanthomorphata</taxon>
        <taxon>Ovalentaria</taxon>
        <taxon>Atherinomorphae</taxon>
        <taxon>Cyprinodontiformes</taxon>
        <taxon>Nothobranchiidae</taxon>
        <taxon>Nothobranchius</taxon>
    </lineage>
</organism>
<dbReference type="Ensembl" id="ENSNFUT00015030734.1">
    <property type="protein sequence ID" value="ENSNFUP00015029418.1"/>
    <property type="gene ID" value="ENSNFUG00015014302.1"/>
</dbReference>
<dbReference type="Gene3D" id="4.10.60.10">
    <property type="entry name" value="Zinc finger, CCHC-type"/>
    <property type="match status" value="1"/>
</dbReference>
<feature type="region of interest" description="Disordered" evidence="2">
    <location>
        <begin position="456"/>
        <end position="494"/>
    </location>
</feature>
<proteinExistence type="predicted"/>
<dbReference type="PROSITE" id="PS50158">
    <property type="entry name" value="ZF_CCHC"/>
    <property type="match status" value="1"/>
</dbReference>
<dbReference type="InterPro" id="IPR048270">
    <property type="entry name" value="PNMA_C"/>
</dbReference>
<evidence type="ECO:0000313" key="4">
    <source>
        <dbReference type="Ensembl" id="ENSNFUP00015029418.1"/>
    </source>
</evidence>
<dbReference type="SUPFAM" id="SSF57756">
    <property type="entry name" value="Retrovirus zinc finger-like domains"/>
    <property type="match status" value="1"/>
</dbReference>
<dbReference type="Proteomes" id="UP000694548">
    <property type="component" value="Unassembled WGS sequence"/>
</dbReference>
<dbReference type="PANTHER" id="PTHR23095:SF53">
    <property type="entry name" value="ZINC FINGER CCHC DOMAIN-CONTAINING PROTEIN 12-LIKE"/>
    <property type="match status" value="1"/>
</dbReference>
<reference evidence="4" key="2">
    <citation type="submission" date="2025-09" db="UniProtKB">
        <authorList>
            <consortium name="Ensembl"/>
        </authorList>
    </citation>
    <scope>IDENTIFICATION</scope>
</reference>
<keyword evidence="1" id="KW-0479">Metal-binding</keyword>
<accession>A0A8C6M378</accession>
<dbReference type="InterPro" id="IPR001878">
    <property type="entry name" value="Znf_CCHC"/>
</dbReference>
<evidence type="ECO:0000256" key="2">
    <source>
        <dbReference type="SAM" id="MobiDB-lite"/>
    </source>
</evidence>
<evidence type="ECO:0000256" key="1">
    <source>
        <dbReference type="PROSITE-ProRule" id="PRU00047"/>
    </source>
</evidence>
<feature type="region of interest" description="Disordered" evidence="2">
    <location>
        <begin position="140"/>
        <end position="211"/>
    </location>
</feature>
<dbReference type="GO" id="GO:0008270">
    <property type="term" value="F:zinc ion binding"/>
    <property type="evidence" value="ECO:0007669"/>
    <property type="project" value="UniProtKB-KW"/>
</dbReference>
<sequence>MDLVALSGIDISQSVMITGVSNTKADNEILDHLRTYGNLNRHFYVNDPTSTFFKNLISEFVDTTAFTSLEPLLPYTYCSKTVADRVFCITALACEYAATEDSSISPPNYLKELKHIADRSGHRFEDVLKTVMRQIGQHLHEAGADDDGKSEHEYDEEGGVNEENEVEEEEERALEQQKPFSPSARRVSTDQQGARPRKSQTGPAPRVSLTAHSLNPPEIQRVVVEHVVRNQDVSATTSLRLRAFSGRVPKPCSEADFESWRSQIDLLIADPSLSALYVTRRIIESLLSPAADLVKGLSSNTLPSVVLSVLDSAFGTVQDGEELYAQYLNILQNPGERPSAYLQRLQLTLSTVVKQGGLAAADMDKHLLKQFCRGCWDNTILTKLQLEQQKNNPPPFSDLLLWLRTEEDRQTAKESLMRKHIGLSKQKANIQSQSTCSCGHSTASEELKEMKKQLQTLQQQMSQLLSRKNSTESKFKPRQNNPSHSSPQANTKPKPWYCFNCGEDGHISSSCNNRANPSLVEQKKKQLRKKQQEWDAKTTSSLN</sequence>
<dbReference type="GO" id="GO:0003676">
    <property type="term" value="F:nucleic acid binding"/>
    <property type="evidence" value="ECO:0007669"/>
    <property type="project" value="InterPro"/>
</dbReference>
<feature type="compositionally biased region" description="Basic and acidic residues" evidence="2">
    <location>
        <begin position="140"/>
        <end position="152"/>
    </location>
</feature>
<keyword evidence="1" id="KW-0862">Zinc</keyword>
<evidence type="ECO:0000259" key="3">
    <source>
        <dbReference type="PROSITE" id="PS50158"/>
    </source>
</evidence>
<name>A0A8C6M378_NOTFU</name>
<feature type="compositionally biased region" description="Acidic residues" evidence="2">
    <location>
        <begin position="153"/>
        <end position="172"/>
    </location>
</feature>
<feature type="compositionally biased region" description="Low complexity" evidence="2">
    <location>
        <begin position="456"/>
        <end position="466"/>
    </location>
</feature>
<dbReference type="GeneTree" id="ENSGT01030000234522"/>
<evidence type="ECO:0000313" key="5">
    <source>
        <dbReference type="Proteomes" id="UP000694548"/>
    </source>
</evidence>
<dbReference type="Pfam" id="PF14893">
    <property type="entry name" value="PNMA"/>
    <property type="match status" value="1"/>
</dbReference>